<evidence type="ECO:0000313" key="10">
    <source>
        <dbReference type="Proteomes" id="UP000825935"/>
    </source>
</evidence>
<keyword evidence="5" id="KW-0804">Transcription</keyword>
<evidence type="ECO:0000256" key="6">
    <source>
        <dbReference type="PROSITE-ProRule" id="PRU00047"/>
    </source>
</evidence>
<keyword evidence="10" id="KW-1185">Reference proteome</keyword>
<feature type="region of interest" description="Disordered" evidence="7">
    <location>
        <begin position="1"/>
        <end position="33"/>
    </location>
</feature>
<feature type="domain" description="CCHC-type" evidence="8">
    <location>
        <begin position="989"/>
        <end position="1003"/>
    </location>
</feature>
<feature type="compositionally biased region" description="Polar residues" evidence="7">
    <location>
        <begin position="1611"/>
        <end position="1620"/>
    </location>
</feature>
<feature type="region of interest" description="Disordered" evidence="7">
    <location>
        <begin position="285"/>
        <end position="337"/>
    </location>
</feature>
<dbReference type="GO" id="GO:0034244">
    <property type="term" value="P:negative regulation of transcription elongation by RNA polymerase II"/>
    <property type="evidence" value="ECO:0007669"/>
    <property type="project" value="InterPro"/>
</dbReference>
<name>A0A8T2UHQ7_CERRI</name>
<feature type="compositionally biased region" description="Polar residues" evidence="7">
    <location>
        <begin position="304"/>
        <end position="324"/>
    </location>
</feature>
<dbReference type="InterPro" id="IPR001878">
    <property type="entry name" value="Znf_CCHC"/>
</dbReference>
<organism evidence="9 10">
    <name type="scientific">Ceratopteris richardii</name>
    <name type="common">Triangle waterfern</name>
    <dbReference type="NCBI Taxonomy" id="49495"/>
    <lineage>
        <taxon>Eukaryota</taxon>
        <taxon>Viridiplantae</taxon>
        <taxon>Streptophyta</taxon>
        <taxon>Embryophyta</taxon>
        <taxon>Tracheophyta</taxon>
        <taxon>Polypodiopsida</taxon>
        <taxon>Polypodiidae</taxon>
        <taxon>Polypodiales</taxon>
        <taxon>Pteridineae</taxon>
        <taxon>Pteridaceae</taxon>
        <taxon>Parkerioideae</taxon>
        <taxon>Ceratopteris</taxon>
    </lineage>
</organism>
<feature type="region of interest" description="Disordered" evidence="7">
    <location>
        <begin position="772"/>
        <end position="793"/>
    </location>
</feature>
<feature type="region of interest" description="Disordered" evidence="7">
    <location>
        <begin position="901"/>
        <end position="936"/>
    </location>
</feature>
<dbReference type="OrthoDB" id="787137at2759"/>
<feature type="compositionally biased region" description="Basic residues" evidence="7">
    <location>
        <begin position="1828"/>
        <end position="1838"/>
    </location>
</feature>
<dbReference type="Pfam" id="PF23121">
    <property type="entry name" value="SPOC_AIPP2"/>
    <property type="match status" value="1"/>
</dbReference>
<accession>A0A8T2UHQ7</accession>
<keyword evidence="4" id="KW-0805">Transcription regulation</keyword>
<evidence type="ECO:0000256" key="5">
    <source>
        <dbReference type="ARBA" id="ARBA00023163"/>
    </source>
</evidence>
<feature type="region of interest" description="Disordered" evidence="7">
    <location>
        <begin position="1594"/>
        <end position="1743"/>
    </location>
</feature>
<feature type="compositionally biased region" description="Polar residues" evidence="7">
    <location>
        <begin position="1898"/>
        <end position="1912"/>
    </location>
</feature>
<reference evidence="9" key="1">
    <citation type="submission" date="2021-08" db="EMBL/GenBank/DDBJ databases">
        <title>WGS assembly of Ceratopteris richardii.</title>
        <authorList>
            <person name="Marchant D.B."/>
            <person name="Chen G."/>
            <person name="Jenkins J."/>
            <person name="Shu S."/>
            <person name="Leebens-Mack J."/>
            <person name="Grimwood J."/>
            <person name="Schmutz J."/>
            <person name="Soltis P."/>
            <person name="Soltis D."/>
            <person name="Chen Z.-H."/>
        </authorList>
    </citation>
    <scope>NUCLEOTIDE SEQUENCE</scope>
    <source>
        <strain evidence="9">Whitten #5841</strain>
        <tissue evidence="9">Leaf</tissue>
    </source>
</reference>
<dbReference type="GO" id="GO:0003676">
    <property type="term" value="F:nucleic acid binding"/>
    <property type="evidence" value="ECO:0007669"/>
    <property type="project" value="InterPro"/>
</dbReference>
<feature type="compositionally biased region" description="Low complexity" evidence="7">
    <location>
        <begin position="678"/>
        <end position="689"/>
    </location>
</feature>
<proteinExistence type="predicted"/>
<dbReference type="EMBL" id="CM035412">
    <property type="protein sequence ID" value="KAH7434010.1"/>
    <property type="molecule type" value="Genomic_DNA"/>
</dbReference>
<dbReference type="Proteomes" id="UP000825935">
    <property type="component" value="Chromosome 7"/>
</dbReference>
<dbReference type="Gene3D" id="4.10.60.10">
    <property type="entry name" value="Zinc finger, CCHC-type"/>
    <property type="match status" value="1"/>
</dbReference>
<gene>
    <name evidence="9" type="ORF">KP509_07G096800</name>
</gene>
<evidence type="ECO:0000259" key="8">
    <source>
        <dbReference type="PROSITE" id="PS50158"/>
    </source>
</evidence>
<dbReference type="PANTHER" id="PTHR33304">
    <property type="match status" value="1"/>
</dbReference>
<dbReference type="SMART" id="SM00343">
    <property type="entry name" value="ZnF_C2HC"/>
    <property type="match status" value="1"/>
</dbReference>
<evidence type="ECO:0000256" key="3">
    <source>
        <dbReference type="ARBA" id="ARBA00022833"/>
    </source>
</evidence>
<dbReference type="InterPro" id="IPR013083">
    <property type="entry name" value="Znf_RING/FYVE/PHD"/>
</dbReference>
<keyword evidence="3" id="KW-0862">Zinc</keyword>
<keyword evidence="1" id="KW-0479">Metal-binding</keyword>
<sequence>MQNCDDLGTSYDAYEPSPSKRKNSVWSENSLSKCPADSGGTVFETFNTPTKTRAARKLGVRRKRIPDVFGQEVSLSQALSSDTCTSSSMMESSGMDCSLTTTRAPFIAGSASITSVCVDEPEDVRESNCATLQARSMEEKEQVDSGMETTERLVDDCITASTKDVEIKMGEADVDDKLCHDSSIIGVDRKFGSKELNLTVSHGPSGSAQIVVEDSLVTCSIKSPTGMGIESAKLQNELGVIHSPNAVDTVDGSLLLNGAEDVAVKLMPEANTMNEGEDASQHLLPTLKQPPKQDDNNFVDQEKSSTNTLSDSDSFSQNTSNKCSHSPIPGADASTSKPIRVLLRGGSTEGDKPKTSESEKGTLPFVQEETDIIHSGASKSNDVQMEEVPFTDSIEPIEVDNIKEPEDAVIVDVPSINIRTTSEDDVLKVCNICGDSGFMDMLAVCSECNGGEHVYCYESLMAQVPEGYWQCYICKSKQKPIAECRPPADVRSNVTLPAKFSSLQSTKKHSSNGNSRSRLSALLQKRRLSSDKKRTVKGASSMQLPAKRTLIMDSADASPAKKQAIESSGMSNVLPPKPALAREPSFKSLETGKVKFVPPNALIGAGGEGMGFSSRGSGKSPHLTSGSLNLNSMTLSVNQSGQFSKGRFLSTGSSTVGPNNKANGSQLVNSSSNVTMATSGSKTLSGSKSSESLPAFLLSSRSMGSRSQLMSKGLKDSSDYNSQSLVEEGGLGQGGTNVKSLVRASSLKLSKSVILLDPKSKIEATTDLIKPSSSKISHPESVTKITGGKHDEMGTSLEATNKILAVTEPCLHPCLHNVVDDMSVSTIMESAGSSQALKQHCSSKPNAIISVKCEVQNSVVPEDLGKDSQALSREQDATIASQTTSSISLVKQVSIIPDSDELKEASRSSTDAIQTAPLLPLPGIGSRTSPVQKAEDKKPLQLTVNVDTAGEKCLKSPSQDDARSCFTPRSRSFSGWGASSFMPSLGSTRCYRCKELGHSAKDCMSRCSMPGMSSEAVSALKPTAISSADNPSLWKIMPIAETTTQSMPNVTATPLKPKPVMEIAPITKDPANPVQGGKPVDNVVALISSCVFSLEPSVKKETIDSKEVVGSSHVEGSIAGNAADDNGNNSGLKAENNILPVCTTNTSSVYIPSGSQMLPVSTVEGQTPPLLPIPHAVRTAATMPAAFVPPNNVSMKSSSPITSRYQESSKVYPEAQIVWQGTFNVTGKGSTLVSFCGLQANPSNRALPKVREVARKLQPLLPLEELPRGSEHNSWPVQFQKSPPINDNIALYFFASGKESYVQYYKPLVDRLIKFDLTLKGFIEDAELLIFPSNLLPPGSQCWNNFMFLWAVFRARKLPAKQQIHHNEVIEVKQVAPEMNLKLPLQSGPLEKHKDIQVEVSGNKNIDVLQAPGNKDDNLCVSKAEGVGHIEINTPAGSGAVTFSQTSLIQTEIQPQVEVEAVGDSRPEQRGSPEPILYQEKIALPSFATTQNVIAVVKAQAESLPAAQSTITFVKAQAESLPAAQSTISVVKAQAESLRTVLSTIAVVKDRAESDASIPADVTLIAKAGAELPEKSEKVDVGNKLLPLSAVKGSTLAPKNESGGNEKLKHSNSLMSSSPGLVSPSPRERQEDVWTPRKLSADKDKGSRERTYDRSDRLDSGKGMSRDRERDKQREREKHKERERERDRSRRYSDYEWERERERGRDRDRDRERDRERERDRLKDREKDRERWRDREERERRVRDWDRDRDKLCERDRIRERGRERQSDRERPLARERSNRHRHWDFDIDHTRGGRHYHRYPRSRTPSRSPPGNREWSPARARGDRYYNRHRRSSRHSRSYSPSPDSDHGLGRVQPRTASRDSSKDSFPHKGKLPDLIVGKEESAVKNSVVKDGGEEQGNFSQRGSNSNSLCRGNTADVGQKLHIADLNLSPSEADCCELEGLEDEVGMSVEVAKPHTRNHDDLTSNCDEQFNLNGRVSEKFGDGAFGAGKVMGYFSTEHLPRVEEKADSLSYSLVNDSSGPSLFPVSMSIEGSSSCLQFLPHAPDEGPSITDLSLALGTRELTPQKQGELPLFMQLLEPSQGGLRMDTFNPSLDVPVLSEQADLSLSLAIPEHSKRPVVNTSLSLFG</sequence>
<dbReference type="InterPro" id="IPR011011">
    <property type="entry name" value="Znf_FYVE_PHD"/>
</dbReference>
<feature type="region of interest" description="Disordered" evidence="7">
    <location>
        <begin position="1756"/>
        <end position="1912"/>
    </location>
</feature>
<evidence type="ECO:0000313" key="9">
    <source>
        <dbReference type="EMBL" id="KAH7434010.1"/>
    </source>
</evidence>
<feature type="compositionally biased region" description="Basic and acidic residues" evidence="7">
    <location>
        <begin position="291"/>
        <end position="303"/>
    </location>
</feature>
<feature type="compositionally biased region" description="Polar residues" evidence="7">
    <location>
        <begin position="651"/>
        <end position="677"/>
    </location>
</feature>
<dbReference type="GO" id="GO:0140566">
    <property type="term" value="F:histone reader activity"/>
    <property type="evidence" value="ECO:0007669"/>
    <property type="project" value="InterPro"/>
</dbReference>
<evidence type="ECO:0000256" key="7">
    <source>
        <dbReference type="SAM" id="MobiDB-lite"/>
    </source>
</evidence>
<dbReference type="Gene3D" id="3.30.40.10">
    <property type="entry name" value="Zinc/RING finger domain, C3HC4 (zinc finger)"/>
    <property type="match status" value="1"/>
</dbReference>
<comment type="caution">
    <text evidence="9">The sequence shown here is derived from an EMBL/GenBank/DDBJ whole genome shotgun (WGS) entry which is preliminary data.</text>
</comment>
<dbReference type="PROSITE" id="PS50158">
    <property type="entry name" value="ZF_CCHC"/>
    <property type="match status" value="1"/>
</dbReference>
<evidence type="ECO:0000256" key="1">
    <source>
        <dbReference type="ARBA" id="ARBA00022723"/>
    </source>
</evidence>
<protein>
    <recommendedName>
        <fullName evidence="8">CCHC-type domain-containing protein</fullName>
    </recommendedName>
</protein>
<evidence type="ECO:0000256" key="4">
    <source>
        <dbReference type="ARBA" id="ARBA00023015"/>
    </source>
</evidence>
<dbReference type="PANTHER" id="PTHR33304:SF9">
    <property type="entry name" value="RING_FYVE_PHD ZINC FINGER SUPERFAMILY PROTEIN"/>
    <property type="match status" value="1"/>
</dbReference>
<keyword evidence="2 6" id="KW-0863">Zinc-finger</keyword>
<feature type="compositionally biased region" description="Basic and acidic residues" evidence="7">
    <location>
        <begin position="1626"/>
        <end position="1743"/>
    </location>
</feature>
<dbReference type="OMA" id="RESNCAT"/>
<feature type="region of interest" description="Disordered" evidence="7">
    <location>
        <begin position="651"/>
        <end position="689"/>
    </location>
</feature>
<dbReference type="InterPro" id="IPR049914">
    <property type="entry name" value="PHD1-3/5-6"/>
</dbReference>
<dbReference type="SUPFAM" id="SSF57903">
    <property type="entry name" value="FYVE/PHD zinc finger"/>
    <property type="match status" value="1"/>
</dbReference>
<dbReference type="GO" id="GO:0008270">
    <property type="term" value="F:zinc ion binding"/>
    <property type="evidence" value="ECO:0007669"/>
    <property type="project" value="UniProtKB-KW"/>
</dbReference>
<feature type="compositionally biased region" description="Basic and acidic residues" evidence="7">
    <location>
        <begin position="1756"/>
        <end position="1777"/>
    </location>
</feature>
<evidence type="ECO:0000256" key="2">
    <source>
        <dbReference type="ARBA" id="ARBA00022771"/>
    </source>
</evidence>
<feature type="compositionally biased region" description="Basic residues" evidence="7">
    <location>
        <begin position="1793"/>
        <end position="1802"/>
    </location>
</feature>
<dbReference type="InterPro" id="IPR056280">
    <property type="entry name" value="AIPP2-like_SPOC"/>
</dbReference>
<feature type="compositionally biased region" description="Basic and acidic residues" evidence="7">
    <location>
        <begin position="1858"/>
        <end position="1868"/>
    </location>
</feature>